<dbReference type="KEGG" id="dpx:DAPPUDRAFT_261182"/>
<feature type="region of interest" description="Disordered" evidence="1">
    <location>
        <begin position="154"/>
        <end position="188"/>
    </location>
</feature>
<name>E9HKM8_DAPPU</name>
<feature type="compositionally biased region" description="Low complexity" evidence="1">
    <location>
        <begin position="126"/>
        <end position="135"/>
    </location>
</feature>
<evidence type="ECO:0000313" key="2">
    <source>
        <dbReference type="EMBL" id="EFX67684.1"/>
    </source>
</evidence>
<evidence type="ECO:0000313" key="3">
    <source>
        <dbReference type="Proteomes" id="UP000000305"/>
    </source>
</evidence>
<feature type="compositionally biased region" description="Basic and acidic residues" evidence="1">
    <location>
        <begin position="43"/>
        <end position="61"/>
    </location>
</feature>
<reference evidence="2 3" key="1">
    <citation type="journal article" date="2011" name="Science">
        <title>The ecoresponsive genome of Daphnia pulex.</title>
        <authorList>
            <person name="Colbourne J.K."/>
            <person name="Pfrender M.E."/>
            <person name="Gilbert D."/>
            <person name="Thomas W.K."/>
            <person name="Tucker A."/>
            <person name="Oakley T.H."/>
            <person name="Tokishita S."/>
            <person name="Aerts A."/>
            <person name="Arnold G.J."/>
            <person name="Basu M.K."/>
            <person name="Bauer D.J."/>
            <person name="Caceres C.E."/>
            <person name="Carmel L."/>
            <person name="Casola C."/>
            <person name="Choi J.H."/>
            <person name="Detter J.C."/>
            <person name="Dong Q."/>
            <person name="Dusheyko S."/>
            <person name="Eads B.D."/>
            <person name="Frohlich T."/>
            <person name="Geiler-Samerotte K.A."/>
            <person name="Gerlach D."/>
            <person name="Hatcher P."/>
            <person name="Jogdeo S."/>
            <person name="Krijgsveld J."/>
            <person name="Kriventseva E.V."/>
            <person name="Kultz D."/>
            <person name="Laforsch C."/>
            <person name="Lindquist E."/>
            <person name="Lopez J."/>
            <person name="Manak J.R."/>
            <person name="Muller J."/>
            <person name="Pangilinan J."/>
            <person name="Patwardhan R.P."/>
            <person name="Pitluck S."/>
            <person name="Pritham E.J."/>
            <person name="Rechtsteiner A."/>
            <person name="Rho M."/>
            <person name="Rogozin I.B."/>
            <person name="Sakarya O."/>
            <person name="Salamov A."/>
            <person name="Schaack S."/>
            <person name="Shapiro H."/>
            <person name="Shiga Y."/>
            <person name="Skalitzky C."/>
            <person name="Smith Z."/>
            <person name="Souvorov A."/>
            <person name="Sung W."/>
            <person name="Tang Z."/>
            <person name="Tsuchiya D."/>
            <person name="Tu H."/>
            <person name="Vos H."/>
            <person name="Wang M."/>
            <person name="Wolf Y.I."/>
            <person name="Yamagata H."/>
            <person name="Yamada T."/>
            <person name="Ye Y."/>
            <person name="Shaw J.R."/>
            <person name="Andrews J."/>
            <person name="Crease T.J."/>
            <person name="Tang H."/>
            <person name="Lucas S.M."/>
            <person name="Robertson H.M."/>
            <person name="Bork P."/>
            <person name="Koonin E.V."/>
            <person name="Zdobnov E.M."/>
            <person name="Grigoriev I.V."/>
            <person name="Lynch M."/>
            <person name="Boore J.L."/>
        </authorList>
    </citation>
    <scope>NUCLEOTIDE SEQUENCE [LARGE SCALE GENOMIC DNA]</scope>
</reference>
<dbReference type="InParanoid" id="E9HKM8"/>
<dbReference type="EMBL" id="GL732670">
    <property type="protein sequence ID" value="EFX67684.1"/>
    <property type="molecule type" value="Genomic_DNA"/>
</dbReference>
<feature type="compositionally biased region" description="Basic and acidic residues" evidence="1">
    <location>
        <begin position="1"/>
        <end position="24"/>
    </location>
</feature>
<dbReference type="HOGENOM" id="CLU_1273392_0_0_1"/>
<proteinExistence type="predicted"/>
<dbReference type="AlphaFoldDB" id="E9HKM8"/>
<protein>
    <submittedName>
        <fullName evidence="2">Uncharacterized protein</fullName>
    </submittedName>
</protein>
<accession>E9HKM8</accession>
<sequence length="217" mass="23030">MKSSERHFISRDCPKPSNRDKGGVEGRSGGRSGRRITPFKFNDNGHKSRDSPNGRLSDSRSRCNRAPAVDDWRTSSIPISKSPLATVAPAPTRGDSRATPNTAKSKYDDLGATASDLTLSTGKSGGNRVSRSSRSFAPLGDSLDTNANYICSTSRGDDDCGSSTTAPGTTSRSGDGRRSSRPGGRSPLQMEMSECNGCFSELQGQLCGFKTVCVLII</sequence>
<organism evidence="2 3">
    <name type="scientific">Daphnia pulex</name>
    <name type="common">Water flea</name>
    <dbReference type="NCBI Taxonomy" id="6669"/>
    <lineage>
        <taxon>Eukaryota</taxon>
        <taxon>Metazoa</taxon>
        <taxon>Ecdysozoa</taxon>
        <taxon>Arthropoda</taxon>
        <taxon>Crustacea</taxon>
        <taxon>Branchiopoda</taxon>
        <taxon>Diplostraca</taxon>
        <taxon>Cladocera</taxon>
        <taxon>Anomopoda</taxon>
        <taxon>Daphniidae</taxon>
        <taxon>Daphnia</taxon>
    </lineage>
</organism>
<feature type="region of interest" description="Disordered" evidence="1">
    <location>
        <begin position="1"/>
        <end position="138"/>
    </location>
</feature>
<keyword evidence="3" id="KW-1185">Reference proteome</keyword>
<evidence type="ECO:0000256" key="1">
    <source>
        <dbReference type="SAM" id="MobiDB-lite"/>
    </source>
</evidence>
<gene>
    <name evidence="2" type="ORF">DAPPUDRAFT_261182</name>
</gene>
<dbReference type="Proteomes" id="UP000000305">
    <property type="component" value="Unassembled WGS sequence"/>
</dbReference>